<dbReference type="InterPro" id="IPR013341">
    <property type="entry name" value="Mandelate_racemase_N_dom"/>
</dbReference>
<evidence type="ECO:0000313" key="4">
    <source>
        <dbReference type="EMBL" id="CAL4759164.1"/>
    </source>
</evidence>
<reference evidence="4 5" key="2">
    <citation type="submission" date="2024-05" db="EMBL/GenBank/DDBJ databases">
        <authorList>
            <person name="Chen Y."/>
            <person name="Shah S."/>
            <person name="Dougan E. K."/>
            <person name="Thang M."/>
            <person name="Chan C."/>
        </authorList>
    </citation>
    <scope>NUCLEOTIDE SEQUENCE [LARGE SCALE GENOMIC DNA]</scope>
</reference>
<evidence type="ECO:0000259" key="2">
    <source>
        <dbReference type="SMART" id="SM00922"/>
    </source>
</evidence>
<organism evidence="3">
    <name type="scientific">Cladocopium goreaui</name>
    <dbReference type="NCBI Taxonomy" id="2562237"/>
    <lineage>
        <taxon>Eukaryota</taxon>
        <taxon>Sar</taxon>
        <taxon>Alveolata</taxon>
        <taxon>Dinophyceae</taxon>
        <taxon>Suessiales</taxon>
        <taxon>Symbiodiniaceae</taxon>
        <taxon>Cladocopium</taxon>
    </lineage>
</organism>
<dbReference type="Pfam" id="PF02746">
    <property type="entry name" value="MR_MLE_N"/>
    <property type="match status" value="1"/>
</dbReference>
<dbReference type="InterPro" id="IPR036849">
    <property type="entry name" value="Enolase-like_C_sf"/>
</dbReference>
<reference evidence="3" key="1">
    <citation type="submission" date="2022-10" db="EMBL/GenBank/DDBJ databases">
        <authorList>
            <person name="Chen Y."/>
            <person name="Dougan E. K."/>
            <person name="Chan C."/>
            <person name="Rhodes N."/>
            <person name="Thang M."/>
        </authorList>
    </citation>
    <scope>NUCLEOTIDE SEQUENCE</scope>
</reference>
<dbReference type="Gene3D" id="3.30.390.10">
    <property type="entry name" value="Enolase-like, N-terminal domain"/>
    <property type="match status" value="1"/>
</dbReference>
<dbReference type="SUPFAM" id="SSF51569">
    <property type="entry name" value="Aldolase"/>
    <property type="match status" value="1"/>
</dbReference>
<dbReference type="InterPro" id="IPR002220">
    <property type="entry name" value="DapA-like"/>
</dbReference>
<dbReference type="Gene3D" id="3.20.20.70">
    <property type="entry name" value="Aldolase class I"/>
    <property type="match status" value="1"/>
</dbReference>
<dbReference type="EMBL" id="CAMXCT030000001">
    <property type="protein sequence ID" value="CAL4759164.1"/>
    <property type="molecule type" value="Genomic_DNA"/>
</dbReference>
<accession>A0A9P1BEF6</accession>
<dbReference type="Pfam" id="PF13378">
    <property type="entry name" value="MR_MLE_C"/>
    <property type="match status" value="1"/>
</dbReference>
<dbReference type="InterPro" id="IPR034593">
    <property type="entry name" value="DgoD-like"/>
</dbReference>
<dbReference type="InterPro" id="IPR013342">
    <property type="entry name" value="Mandelate_racemase_C"/>
</dbReference>
<feature type="domain" description="Mandelate racemase/muconate lactonizing enzyme C-terminal" evidence="2">
    <location>
        <begin position="127"/>
        <end position="232"/>
    </location>
</feature>
<dbReference type="Proteomes" id="UP001152797">
    <property type="component" value="Unassembled WGS sequence"/>
</dbReference>
<dbReference type="InterPro" id="IPR013785">
    <property type="entry name" value="Aldolase_TIM"/>
</dbReference>
<proteinExistence type="predicted"/>
<dbReference type="GO" id="GO:0016829">
    <property type="term" value="F:lyase activity"/>
    <property type="evidence" value="ECO:0007669"/>
    <property type="project" value="UniProtKB-KW"/>
</dbReference>
<evidence type="ECO:0000313" key="5">
    <source>
        <dbReference type="Proteomes" id="UP001152797"/>
    </source>
</evidence>
<dbReference type="SMART" id="SM00922">
    <property type="entry name" value="MR_MLE"/>
    <property type="match status" value="1"/>
</dbReference>
<dbReference type="SUPFAM" id="SSF51604">
    <property type="entry name" value="Enolase C-terminal domain-like"/>
    <property type="match status" value="1"/>
</dbReference>
<dbReference type="Pfam" id="PF00701">
    <property type="entry name" value="DHDPS"/>
    <property type="match status" value="1"/>
</dbReference>
<dbReference type="Gene3D" id="3.20.20.120">
    <property type="entry name" value="Enolase-like C-terminal domain"/>
    <property type="match status" value="1"/>
</dbReference>
<evidence type="ECO:0000313" key="3">
    <source>
        <dbReference type="EMBL" id="CAI3971852.1"/>
    </source>
</evidence>
<keyword evidence="1" id="KW-0456">Lyase</keyword>
<dbReference type="EMBL" id="CAMXCT010000001">
    <property type="protein sequence ID" value="CAI3971852.1"/>
    <property type="molecule type" value="Genomic_DNA"/>
</dbReference>
<dbReference type="InterPro" id="IPR029065">
    <property type="entry name" value="Enolase_C-like"/>
</dbReference>
<dbReference type="PANTHER" id="PTHR48080:SF2">
    <property type="entry name" value="D-GALACTONATE DEHYDRATASE"/>
    <property type="match status" value="1"/>
</dbReference>
<dbReference type="EMBL" id="CAMXCT020000001">
    <property type="protein sequence ID" value="CAL1125227.1"/>
    <property type="molecule type" value="Genomic_DNA"/>
</dbReference>
<dbReference type="CDD" id="cd00408">
    <property type="entry name" value="DHDPS-like"/>
    <property type="match status" value="1"/>
</dbReference>
<dbReference type="SFLD" id="SFLDG00179">
    <property type="entry name" value="mandelate_racemase"/>
    <property type="match status" value="1"/>
</dbReference>
<dbReference type="SMART" id="SM01130">
    <property type="entry name" value="DHDPS"/>
    <property type="match status" value="1"/>
</dbReference>
<sequence>MRNWVFVKVVTDQPGLVGWGEATLEWHTRSVVGAVEDLSQLVVGEDPTRVEHLWQMMWRQHFWHGSGIVRSTAIAGIDIALWDIAGKVAGVPCHKLWGGPVRDHIRLYCHLGGGDMQRFYETPVDNARQFADLAIEAVDEGFSAFKSMAVPPTMPVEGLKPVRASEACVEAMREAVGDSVDIMVDCHARPSPAMGMRFAQALDPFGLYFLEEPCWPESVDELARINAGVTTPIATGERVTHLAGFRDLFARRACEICQLDITHCGGFTEARRVAALADAHRIALAPHNPQGPVSTAASLEFGFSQPSYIICESVHGDVPWRQDVVEEGFTVDEATRTVTPNTQPGLGITINEDEVKRHPFQQEELQRVFYRDGSEVHMNKVGRSSASTRNDLLQCAPHASFRGLIGIARTDITPPVGIYARNWGAAQHDVAESIHRPLTLTALTLARDEETSPLVLIDADLGWWRSRTLFQSLRSRLLEALSLESASLIFALTHTHAGAALTQPDASLPGSDLLAEYLEQLVPQTIETVTQARRAAMQATLDWHTGHCQLAKFRDLPDPDSNANRIICGYNPTRESDATLLLGRVTDSQARTTAVLVNYACHPTTLAWENRALSPDFVGAMRETIEKHVDGAQAIYLQGASGELAPRHQYVGDTRVADRHGRQLGFAALATLEDMDPPATQMVYDGVVESGAPLATWRYKSITPSTNLRAIKSSVELPLKDWPSAEVLEQQRTACDDRALEERLRRRRDIRLELGDGESYALPLHVWSLGDAVLVGTMAEAYSTLQTKLRKRFPNHAIIVMNLINGSIGYLPTAELYDADVYQVEQTPFARGSLEAVVEELSRLIQFRSISRATSKLRRDHSMADSPLAGVLPVLHTPFLADGQIDRESLRREIDWAFDLGVSGVCAAMVSEILRLTIDERIELAKLLVELTDGRGVVVTSIGAESTAQAMWFGQEAAQAGCDAVMAVPPISTSLPDDALYDYFAALAEGIDLPLIVQDASSYVGRAIPLSLYLQLLKRYGPEKILFKPEASPIGPHLSALRDMTGGQARVFDGSGGILLVDAFRRGVVGTMPGCDLLDGIVALWKALQANDEESIYRLSFPISAIVALQLQAGLDGFLAIEKYIMVKRGLFTSDRRREPYTWSLDEETAAEVERLLVHLEKALADANAHEA</sequence>
<protein>
    <submittedName>
        <fullName evidence="4">D-galactonate dehydratase (GalD)</fullName>
    </submittedName>
</protein>
<comment type="caution">
    <text evidence="3">The sequence shown here is derived from an EMBL/GenBank/DDBJ whole genome shotgun (WGS) entry which is preliminary data.</text>
</comment>
<dbReference type="SUPFAM" id="SSF54826">
    <property type="entry name" value="Enolase N-terminal domain-like"/>
    <property type="match status" value="1"/>
</dbReference>
<gene>
    <name evidence="3" type="ORF">C1SCF055_LOCUS442</name>
</gene>
<dbReference type="PANTHER" id="PTHR48080">
    <property type="entry name" value="D-GALACTONATE DEHYDRATASE-RELATED"/>
    <property type="match status" value="1"/>
</dbReference>
<dbReference type="AlphaFoldDB" id="A0A9P1BEF6"/>
<dbReference type="InterPro" id="IPR029017">
    <property type="entry name" value="Enolase-like_N"/>
</dbReference>
<dbReference type="SFLD" id="SFLDS00001">
    <property type="entry name" value="Enolase"/>
    <property type="match status" value="1"/>
</dbReference>
<evidence type="ECO:0000256" key="1">
    <source>
        <dbReference type="ARBA" id="ARBA00023239"/>
    </source>
</evidence>
<keyword evidence="5" id="KW-1185">Reference proteome</keyword>
<dbReference type="OrthoDB" id="14161at2759"/>
<name>A0A9P1BEF6_9DINO</name>